<feature type="transmembrane region" description="Helical" evidence="2">
    <location>
        <begin position="99"/>
        <end position="121"/>
    </location>
</feature>
<feature type="region of interest" description="Disordered" evidence="1">
    <location>
        <begin position="209"/>
        <end position="267"/>
    </location>
</feature>
<evidence type="ECO:0000313" key="4">
    <source>
        <dbReference type="Proteomes" id="UP001159364"/>
    </source>
</evidence>
<keyword evidence="2" id="KW-0472">Membrane</keyword>
<keyword evidence="2" id="KW-0812">Transmembrane</keyword>
<reference evidence="3 4" key="1">
    <citation type="submission" date="2021-09" db="EMBL/GenBank/DDBJ databases">
        <title>Genomic insights and catalytic innovation underlie evolution of tropane alkaloids biosynthesis.</title>
        <authorList>
            <person name="Wang Y.-J."/>
            <person name="Tian T."/>
            <person name="Huang J.-P."/>
            <person name="Huang S.-X."/>
        </authorList>
    </citation>
    <scope>NUCLEOTIDE SEQUENCE [LARGE SCALE GENOMIC DNA]</scope>
    <source>
        <strain evidence="3">KIB-2018</strain>
        <tissue evidence="3">Leaf</tissue>
    </source>
</reference>
<protein>
    <submittedName>
        <fullName evidence="3">Uncharacterized protein</fullName>
    </submittedName>
</protein>
<feature type="compositionally biased region" description="Acidic residues" evidence="1">
    <location>
        <begin position="222"/>
        <end position="234"/>
    </location>
</feature>
<dbReference type="PANTHER" id="PTHR36804">
    <property type="entry name" value="OSJNBA0013K16.11 PROTEIN"/>
    <property type="match status" value="1"/>
</dbReference>
<dbReference type="EMBL" id="JAIWQS010000004">
    <property type="protein sequence ID" value="KAJ8768323.1"/>
    <property type="molecule type" value="Genomic_DNA"/>
</dbReference>
<dbReference type="AlphaFoldDB" id="A0AAV8TQ34"/>
<evidence type="ECO:0000313" key="3">
    <source>
        <dbReference type="EMBL" id="KAJ8768323.1"/>
    </source>
</evidence>
<dbReference type="PANTHER" id="PTHR36804:SF1">
    <property type="entry name" value="OS04G0585600 PROTEIN"/>
    <property type="match status" value="1"/>
</dbReference>
<dbReference type="Proteomes" id="UP001159364">
    <property type="component" value="Linkage Group LG04"/>
</dbReference>
<evidence type="ECO:0000256" key="1">
    <source>
        <dbReference type="SAM" id="MobiDB-lite"/>
    </source>
</evidence>
<keyword evidence="2" id="KW-1133">Transmembrane helix</keyword>
<organism evidence="3 4">
    <name type="scientific">Erythroxylum novogranatense</name>
    <dbReference type="NCBI Taxonomy" id="1862640"/>
    <lineage>
        <taxon>Eukaryota</taxon>
        <taxon>Viridiplantae</taxon>
        <taxon>Streptophyta</taxon>
        <taxon>Embryophyta</taxon>
        <taxon>Tracheophyta</taxon>
        <taxon>Spermatophyta</taxon>
        <taxon>Magnoliopsida</taxon>
        <taxon>eudicotyledons</taxon>
        <taxon>Gunneridae</taxon>
        <taxon>Pentapetalae</taxon>
        <taxon>rosids</taxon>
        <taxon>fabids</taxon>
        <taxon>Malpighiales</taxon>
        <taxon>Erythroxylaceae</taxon>
        <taxon>Erythroxylum</taxon>
    </lineage>
</organism>
<comment type="caution">
    <text evidence="3">The sequence shown here is derived from an EMBL/GenBank/DDBJ whole genome shotgun (WGS) entry which is preliminary data.</text>
</comment>
<proteinExistence type="predicted"/>
<evidence type="ECO:0000256" key="2">
    <source>
        <dbReference type="SAM" id="Phobius"/>
    </source>
</evidence>
<name>A0AAV8TQ34_9ROSI</name>
<sequence length="267" mass="29890">MALLALTLTPSSSVSLGNLNLPLTSPTFCPCTSKLKRYRRPKSKSRTCRAEFSGDVPFVAAIGACVLSSFLLPKAADGGSKSRDSDDEESGISTKDTRFTVMGIISFIPYFNWLSWVFAWLDTKERRYAIYSLVYLAPYLRSNMSLSPEDSWLPIASIFIGIVHVQLEASISNGDLQGVQLFTEASNFLSSVTKKSEFEMEEGHFGEVTKQGYKKLPHGEEEGGGEEEEEEEEEEKSKDENPKWAVPSEHHQHSKGDWDDDDMRNVR</sequence>
<keyword evidence="4" id="KW-1185">Reference proteome</keyword>
<accession>A0AAV8TQ34</accession>
<feature type="compositionally biased region" description="Basic and acidic residues" evidence="1">
    <location>
        <begin position="235"/>
        <end position="267"/>
    </location>
</feature>
<gene>
    <name evidence="3" type="ORF">K2173_021476</name>
</gene>